<feature type="region of interest" description="Disordered" evidence="1">
    <location>
        <begin position="262"/>
        <end position="290"/>
    </location>
</feature>
<accession>H3H2S1</accession>
<reference evidence="3" key="1">
    <citation type="journal article" date="2006" name="Science">
        <title>Phytophthora genome sequences uncover evolutionary origins and mechanisms of pathogenesis.</title>
        <authorList>
            <person name="Tyler B.M."/>
            <person name="Tripathy S."/>
            <person name="Zhang X."/>
            <person name="Dehal P."/>
            <person name="Jiang R.H."/>
            <person name="Aerts A."/>
            <person name="Arredondo F.D."/>
            <person name="Baxter L."/>
            <person name="Bensasson D."/>
            <person name="Beynon J.L."/>
            <person name="Chapman J."/>
            <person name="Damasceno C.M."/>
            <person name="Dorrance A.E."/>
            <person name="Dou D."/>
            <person name="Dickerman A.W."/>
            <person name="Dubchak I.L."/>
            <person name="Garbelotto M."/>
            <person name="Gijzen M."/>
            <person name="Gordon S.G."/>
            <person name="Govers F."/>
            <person name="Grunwald N.J."/>
            <person name="Huang W."/>
            <person name="Ivors K.L."/>
            <person name="Jones R.W."/>
            <person name="Kamoun S."/>
            <person name="Krampis K."/>
            <person name="Lamour K.H."/>
            <person name="Lee M.K."/>
            <person name="McDonald W.H."/>
            <person name="Medina M."/>
            <person name="Meijer H.J."/>
            <person name="Nordberg E.K."/>
            <person name="Maclean D.J."/>
            <person name="Ospina-Giraldo M.D."/>
            <person name="Morris P.F."/>
            <person name="Phuntumart V."/>
            <person name="Putnam N.H."/>
            <person name="Rash S."/>
            <person name="Rose J.K."/>
            <person name="Sakihama Y."/>
            <person name="Salamov A.A."/>
            <person name="Savidor A."/>
            <person name="Scheuring C.F."/>
            <person name="Smith B.M."/>
            <person name="Sobral B.W."/>
            <person name="Terry A."/>
            <person name="Torto-Alalibo T.A."/>
            <person name="Win J."/>
            <person name="Xu Z."/>
            <person name="Zhang H."/>
            <person name="Grigoriev I.V."/>
            <person name="Rokhsar D.S."/>
            <person name="Boore J.L."/>
        </authorList>
    </citation>
    <scope>NUCLEOTIDE SEQUENCE [LARGE SCALE GENOMIC DNA]</scope>
    <source>
        <strain evidence="3">Pr102</strain>
    </source>
</reference>
<dbReference type="VEuPathDB" id="FungiDB:KRP23_4595"/>
<name>H3H2S1_PHYRM</name>
<dbReference type="InParanoid" id="H3H2S1"/>
<feature type="region of interest" description="Disordered" evidence="1">
    <location>
        <begin position="98"/>
        <end position="117"/>
    </location>
</feature>
<evidence type="ECO:0000313" key="3">
    <source>
        <dbReference type="Proteomes" id="UP000005238"/>
    </source>
</evidence>
<dbReference type="HOGENOM" id="CLU_020289_0_0_1"/>
<keyword evidence="3" id="KW-1185">Reference proteome</keyword>
<evidence type="ECO:0000313" key="2">
    <source>
        <dbReference type="EnsemblProtists" id="Phyra84710"/>
    </source>
</evidence>
<dbReference type="AlphaFoldDB" id="H3H2S1"/>
<dbReference type="EnsemblProtists" id="Phyra84710">
    <property type="protein sequence ID" value="Phyra84710"/>
    <property type="gene ID" value="Phyra84710"/>
</dbReference>
<dbReference type="EMBL" id="DS566119">
    <property type="status" value="NOT_ANNOTATED_CDS"/>
    <property type="molecule type" value="Genomic_DNA"/>
</dbReference>
<proteinExistence type="predicted"/>
<organism evidence="2 3">
    <name type="scientific">Phytophthora ramorum</name>
    <name type="common">Sudden oak death agent</name>
    <dbReference type="NCBI Taxonomy" id="164328"/>
    <lineage>
        <taxon>Eukaryota</taxon>
        <taxon>Sar</taxon>
        <taxon>Stramenopiles</taxon>
        <taxon>Oomycota</taxon>
        <taxon>Peronosporomycetes</taxon>
        <taxon>Peronosporales</taxon>
        <taxon>Peronosporaceae</taxon>
        <taxon>Phytophthora</taxon>
    </lineage>
</organism>
<protein>
    <submittedName>
        <fullName evidence="2">Uncharacterized protein</fullName>
    </submittedName>
</protein>
<dbReference type="eggNOG" id="ENOG502SK0V">
    <property type="taxonomic scope" value="Eukaryota"/>
</dbReference>
<reference evidence="2" key="2">
    <citation type="submission" date="2015-06" db="UniProtKB">
        <authorList>
            <consortium name="EnsemblProtists"/>
        </authorList>
    </citation>
    <scope>IDENTIFICATION</scope>
    <source>
        <strain evidence="2">Pr102</strain>
    </source>
</reference>
<sequence length="801" mass="88023">MVRVVSCRFTRLSCSEDDHPLFRRYYARSNRERGVKLLRCFPHCCPEHVQRCYCGTSIHVQLTFAAELPAASRANLFVCARFEPSRVVPLWPAQIATTPGFEGEDEPNQESERKLQPGEVVPLPSSLVATGKRQAKQTQWIRADREGEVKQKALPKNAALYVLNNHRFPKWLYSYDSSITRTQREMTHHLVVYVCQLRGTSSQPGEVDATVLARHESPGFSLISYRRSGNNSRDAGCDLPALETASDSAFAAVAADTPDVAASTSGDMEIDSCGRQPAGPLPDPSSFNLESKVEDAPEDQRACATTQAGNANHNADSMDSDLVFWVYDARARHSGLVEKAKHLAILWRFLSCVSLSDVGVTGGSLDGQIRSHWRRAAGALRASPGSRTPQLEGVMSSFLLGLCRSTPPFPHEQWPSREQTVTQSAVHLLLRALSSRATQYALQSAFAVGSERIVDKQELRQRFIALVLDLYDVLGDVLQLGSPGGDRIALPALVDEVLSVIYSRPRFTALRVEVSTLLMGQTPSNSQVETVEGLFRAFGAQVQEIMFVRDTNQSESPSGGSSGLDTSWSRRWLLEPGSIHVASIPQEPSLSAEPSLVELSRWIHELACIDIAVQDGGSRLSVRSVLPMVNGVEPTDLVLDGRLRGFRATPGGISARLPTSGGWSIGDYAARFSHRTHTLEVDLYACRQSSLDTHSSGRTRGGHDRSKRSLGTVAQRVSMTFVLEEHLDERGSSTSVDPRDRFLFFRGVVAHAVHDDTRPQSPWSPQPKLAGLSVESRSVVFRELQWAPQLEVQGGYVAVPP</sequence>
<dbReference type="VEuPathDB" id="FungiDB:KRP22_2184"/>
<evidence type="ECO:0000256" key="1">
    <source>
        <dbReference type="SAM" id="MobiDB-lite"/>
    </source>
</evidence>
<dbReference type="Proteomes" id="UP000005238">
    <property type="component" value="Unassembled WGS sequence"/>
</dbReference>